<comment type="subcellular location">
    <subcellularLocation>
        <location evidence="1">Cell membrane</location>
        <topology evidence="1">Multi-pass membrane protein</topology>
    </subcellularLocation>
</comment>
<dbReference type="InterPro" id="IPR003838">
    <property type="entry name" value="ABC3_permease_C"/>
</dbReference>
<reference evidence="9 10" key="1">
    <citation type="submission" date="2020-05" db="EMBL/GenBank/DDBJ databases">
        <title>Complete genome of Clostridium estertheticum subspecies estertheticum, isolated from Vacuum packed lamb meat from New Zealand imported to Switzerland.</title>
        <authorList>
            <person name="Wambui J."/>
            <person name="Stevens M.J.A."/>
            <person name="Stephan R."/>
        </authorList>
    </citation>
    <scope>NUCLEOTIDE SEQUENCE [LARGE SCALE GENOMIC DNA]</scope>
    <source>
        <strain evidence="9 10">CEST001</strain>
    </source>
</reference>
<accession>A0A7Y3WSV5</accession>
<feature type="transmembrane region" description="Helical" evidence="7">
    <location>
        <begin position="128"/>
        <end position="151"/>
    </location>
</feature>
<feature type="domain" description="ABC3 transporter permease C-terminal" evidence="8">
    <location>
        <begin position="41"/>
        <end position="147"/>
    </location>
</feature>
<organism evidence="9 10">
    <name type="scientific">Clostridium estertheticum</name>
    <dbReference type="NCBI Taxonomy" id="238834"/>
    <lineage>
        <taxon>Bacteria</taxon>
        <taxon>Bacillati</taxon>
        <taxon>Bacillota</taxon>
        <taxon>Clostridia</taxon>
        <taxon>Eubacteriales</taxon>
        <taxon>Clostridiaceae</taxon>
        <taxon>Clostridium</taxon>
    </lineage>
</organism>
<dbReference type="PANTHER" id="PTHR30489">
    <property type="entry name" value="LIPOPROTEIN-RELEASING SYSTEM TRANSMEMBRANE PROTEIN LOLE"/>
    <property type="match status" value="1"/>
</dbReference>
<dbReference type="RefSeq" id="WP_171298154.1">
    <property type="nucleotide sequence ID" value="NZ_JABEYB010000013.1"/>
</dbReference>
<dbReference type="EMBL" id="JABEYB010000013">
    <property type="protein sequence ID" value="NNU77517.1"/>
    <property type="molecule type" value="Genomic_DNA"/>
</dbReference>
<dbReference type="GO" id="GO:0044874">
    <property type="term" value="P:lipoprotein localization to outer membrane"/>
    <property type="evidence" value="ECO:0007669"/>
    <property type="project" value="TreeGrafter"/>
</dbReference>
<dbReference type="Pfam" id="PF02687">
    <property type="entry name" value="FtsX"/>
    <property type="match status" value="1"/>
</dbReference>
<keyword evidence="4 7" id="KW-0812">Transmembrane</keyword>
<evidence type="ECO:0000256" key="6">
    <source>
        <dbReference type="ARBA" id="ARBA00023136"/>
    </source>
</evidence>
<name>A0A7Y3WSV5_9CLOT</name>
<keyword evidence="6 7" id="KW-0472">Membrane</keyword>
<keyword evidence="3" id="KW-1003">Cell membrane</keyword>
<evidence type="ECO:0000256" key="1">
    <source>
        <dbReference type="ARBA" id="ARBA00004651"/>
    </source>
</evidence>
<evidence type="ECO:0000256" key="4">
    <source>
        <dbReference type="ARBA" id="ARBA00022692"/>
    </source>
</evidence>
<dbReference type="AlphaFoldDB" id="A0A7Y3WSV5"/>
<comment type="similarity">
    <text evidence="2">Belongs to the ABC-4 integral membrane protein family. LolC/E subfamily.</text>
</comment>
<gene>
    <name evidence="9" type="ORF">HLQ16_16405</name>
</gene>
<proteinExistence type="inferred from homology"/>
<dbReference type="PANTHER" id="PTHR30489:SF0">
    <property type="entry name" value="LIPOPROTEIN-RELEASING SYSTEM TRANSMEMBRANE PROTEIN LOLE"/>
    <property type="match status" value="1"/>
</dbReference>
<dbReference type="Proteomes" id="UP000531659">
    <property type="component" value="Unassembled WGS sequence"/>
</dbReference>
<sequence>MASKKIIDLSTQMVDTKLIEQGDSIEKMQKALGEVSLVTYVFVEIASLIGVLNLFNTCRANIIIRKREIAMLKAIGVTGKQIKKIVNLEGAIFGIKGGLYGVAVSMIFVYSLYYFLRSIEYFKWSMPIHLPLIAMFVAVIGGYLSTIVPLIKVNKANIINEIKVEG</sequence>
<feature type="transmembrane region" description="Helical" evidence="7">
    <location>
        <begin position="37"/>
        <end position="56"/>
    </location>
</feature>
<evidence type="ECO:0000313" key="10">
    <source>
        <dbReference type="Proteomes" id="UP000531659"/>
    </source>
</evidence>
<feature type="transmembrane region" description="Helical" evidence="7">
    <location>
        <begin position="97"/>
        <end position="116"/>
    </location>
</feature>
<evidence type="ECO:0000256" key="2">
    <source>
        <dbReference type="ARBA" id="ARBA00005236"/>
    </source>
</evidence>
<protein>
    <submittedName>
        <fullName evidence="9">FtsX-like permease family protein</fullName>
    </submittedName>
</protein>
<dbReference type="InterPro" id="IPR051447">
    <property type="entry name" value="Lipoprotein-release_system"/>
</dbReference>
<dbReference type="GO" id="GO:0098797">
    <property type="term" value="C:plasma membrane protein complex"/>
    <property type="evidence" value="ECO:0007669"/>
    <property type="project" value="TreeGrafter"/>
</dbReference>
<evidence type="ECO:0000256" key="5">
    <source>
        <dbReference type="ARBA" id="ARBA00022989"/>
    </source>
</evidence>
<evidence type="ECO:0000259" key="8">
    <source>
        <dbReference type="Pfam" id="PF02687"/>
    </source>
</evidence>
<keyword evidence="5 7" id="KW-1133">Transmembrane helix</keyword>
<evidence type="ECO:0000256" key="7">
    <source>
        <dbReference type="SAM" id="Phobius"/>
    </source>
</evidence>
<evidence type="ECO:0000256" key="3">
    <source>
        <dbReference type="ARBA" id="ARBA00022475"/>
    </source>
</evidence>
<comment type="caution">
    <text evidence="9">The sequence shown here is derived from an EMBL/GenBank/DDBJ whole genome shotgun (WGS) entry which is preliminary data.</text>
</comment>
<evidence type="ECO:0000313" key="9">
    <source>
        <dbReference type="EMBL" id="NNU77517.1"/>
    </source>
</evidence>